<evidence type="ECO:0000256" key="1">
    <source>
        <dbReference type="SAM" id="MobiDB-lite"/>
    </source>
</evidence>
<evidence type="ECO:0000313" key="2">
    <source>
        <dbReference type="EMBL" id="KFB44382.1"/>
    </source>
</evidence>
<name>A0A084W2D8_ANOSI</name>
<accession>A0A084W2D8</accession>
<evidence type="ECO:0000313" key="3">
    <source>
        <dbReference type="EnsemblMetazoa" id="ASIC012325-PA"/>
    </source>
</evidence>
<reference evidence="3" key="2">
    <citation type="submission" date="2020-05" db="UniProtKB">
        <authorList>
            <consortium name="EnsemblMetazoa"/>
        </authorList>
    </citation>
    <scope>IDENTIFICATION</scope>
</reference>
<keyword evidence="4" id="KW-1185">Reference proteome</keyword>
<feature type="region of interest" description="Disordered" evidence="1">
    <location>
        <begin position="44"/>
        <end position="77"/>
    </location>
</feature>
<dbReference type="EnsemblMetazoa" id="ASIC012325-RA">
    <property type="protein sequence ID" value="ASIC012325-PA"/>
    <property type="gene ID" value="ASIC012325"/>
</dbReference>
<sequence>MQFRGYYLFSPCLARCIRQHQPTSQPTGYSSNQTCTIYYNRDDEEHREDRDHDHDHRRTNTQPKHTSNQPPRPLHTDHYHTQLCRQGAMPLEVTALMFSLHSSPPKHPTARSGADLTNLRPPGSHSLPSCQSLAPSFRPLRSNGIREPMLMMVS</sequence>
<protein>
    <submittedName>
        <fullName evidence="2 3">Uncharacterized protein</fullName>
    </submittedName>
</protein>
<organism evidence="2">
    <name type="scientific">Anopheles sinensis</name>
    <name type="common">Mosquito</name>
    <dbReference type="NCBI Taxonomy" id="74873"/>
    <lineage>
        <taxon>Eukaryota</taxon>
        <taxon>Metazoa</taxon>
        <taxon>Ecdysozoa</taxon>
        <taxon>Arthropoda</taxon>
        <taxon>Hexapoda</taxon>
        <taxon>Insecta</taxon>
        <taxon>Pterygota</taxon>
        <taxon>Neoptera</taxon>
        <taxon>Endopterygota</taxon>
        <taxon>Diptera</taxon>
        <taxon>Nematocera</taxon>
        <taxon>Culicoidea</taxon>
        <taxon>Culicidae</taxon>
        <taxon>Anophelinae</taxon>
        <taxon>Anopheles</taxon>
    </lineage>
</organism>
<feature type="region of interest" description="Disordered" evidence="1">
    <location>
        <begin position="102"/>
        <end position="141"/>
    </location>
</feature>
<dbReference type="EMBL" id="ATLV01019608">
    <property type="status" value="NOT_ANNOTATED_CDS"/>
    <property type="molecule type" value="Genomic_DNA"/>
</dbReference>
<gene>
    <name evidence="2" type="ORF">ZHAS_00012325</name>
</gene>
<feature type="compositionally biased region" description="Basic and acidic residues" evidence="1">
    <location>
        <begin position="44"/>
        <end position="58"/>
    </location>
</feature>
<evidence type="ECO:0000313" key="4">
    <source>
        <dbReference type="Proteomes" id="UP000030765"/>
    </source>
</evidence>
<proteinExistence type="predicted"/>
<feature type="compositionally biased region" description="Polar residues" evidence="1">
    <location>
        <begin position="60"/>
        <end position="69"/>
    </location>
</feature>
<dbReference type="EMBL" id="KE525275">
    <property type="protein sequence ID" value="KFB44382.1"/>
    <property type="molecule type" value="Genomic_DNA"/>
</dbReference>
<reference evidence="2 4" key="1">
    <citation type="journal article" date="2014" name="BMC Genomics">
        <title>Genome sequence of Anopheles sinensis provides insight into genetics basis of mosquito competence for malaria parasites.</title>
        <authorList>
            <person name="Zhou D."/>
            <person name="Zhang D."/>
            <person name="Ding G."/>
            <person name="Shi L."/>
            <person name="Hou Q."/>
            <person name="Ye Y."/>
            <person name="Xu Y."/>
            <person name="Zhou H."/>
            <person name="Xiong C."/>
            <person name="Li S."/>
            <person name="Yu J."/>
            <person name="Hong S."/>
            <person name="Yu X."/>
            <person name="Zou P."/>
            <person name="Chen C."/>
            <person name="Chang X."/>
            <person name="Wang W."/>
            <person name="Lv Y."/>
            <person name="Sun Y."/>
            <person name="Ma L."/>
            <person name="Shen B."/>
            <person name="Zhu C."/>
        </authorList>
    </citation>
    <scope>NUCLEOTIDE SEQUENCE [LARGE SCALE GENOMIC DNA]</scope>
</reference>
<dbReference type="Proteomes" id="UP000030765">
    <property type="component" value="Unassembled WGS sequence"/>
</dbReference>
<dbReference type="AlphaFoldDB" id="A0A084W2D8"/>
<dbReference type="VEuPathDB" id="VectorBase:ASIC012325"/>